<dbReference type="GO" id="GO:0005524">
    <property type="term" value="F:ATP binding"/>
    <property type="evidence" value="ECO:0007669"/>
    <property type="project" value="InterPro"/>
</dbReference>
<dbReference type="HAMAP" id="MF_00031">
    <property type="entry name" value="DNA_HJ_migration_RuvA"/>
    <property type="match status" value="1"/>
</dbReference>
<dbReference type="Pfam" id="PF14520">
    <property type="entry name" value="HHH_5"/>
    <property type="match status" value="1"/>
</dbReference>
<dbReference type="InterPro" id="IPR010994">
    <property type="entry name" value="RuvA_2-like"/>
</dbReference>
<dbReference type="Gene3D" id="1.10.150.20">
    <property type="entry name" value="5' to 3' exonuclease, C-terminal subdomain"/>
    <property type="match status" value="1"/>
</dbReference>
<dbReference type="OrthoDB" id="5293449at2"/>
<dbReference type="STRING" id="1796646.A4V02_00440"/>
<dbReference type="NCBIfam" id="TIGR00084">
    <property type="entry name" value="ruvA"/>
    <property type="match status" value="1"/>
</dbReference>
<dbReference type="InterPro" id="IPR012340">
    <property type="entry name" value="NA-bd_OB-fold"/>
</dbReference>
<comment type="subunit">
    <text evidence="6">Homotetramer. Forms an RuvA(8)-RuvB(12)-Holliday junction (HJ) complex. HJ DNA is sandwiched between 2 RuvA tetramers; dsDNA enters through RuvA and exits via RuvB. An RuvB hexamer assembles on each DNA strand where it exits the tetramer. Each RuvB hexamer is contacted by two RuvA subunits (via domain III) on 2 adjacent RuvB subunits; this complex drives branch migration. In the full resolvosome a probable DNA-RuvA(4)-RuvB(12)-RuvC(2) complex forms which resolves the HJ.</text>
</comment>
<feature type="region of interest" description="Domain III" evidence="6">
    <location>
        <begin position="149"/>
        <end position="198"/>
    </location>
</feature>
<organism evidence="8 9">
    <name type="scientific">Muribaculum intestinale</name>
    <dbReference type="NCBI Taxonomy" id="1796646"/>
    <lineage>
        <taxon>Bacteria</taxon>
        <taxon>Pseudomonadati</taxon>
        <taxon>Bacteroidota</taxon>
        <taxon>Bacteroidia</taxon>
        <taxon>Bacteroidales</taxon>
        <taxon>Muribaculaceae</taxon>
        <taxon>Muribaculum</taxon>
    </lineage>
</organism>
<keyword evidence="2 6" id="KW-0227">DNA damage</keyword>
<dbReference type="AlphaFoldDB" id="A0A1B1S6E0"/>
<dbReference type="InterPro" id="IPR003583">
    <property type="entry name" value="Hlx-hairpin-Hlx_DNA-bd_motif"/>
</dbReference>
<dbReference type="GeneID" id="65535304"/>
<evidence type="ECO:0000256" key="6">
    <source>
        <dbReference type="HAMAP-Rule" id="MF_00031"/>
    </source>
</evidence>
<evidence type="ECO:0000256" key="2">
    <source>
        <dbReference type="ARBA" id="ARBA00022763"/>
    </source>
</evidence>
<evidence type="ECO:0000256" key="4">
    <source>
        <dbReference type="ARBA" id="ARBA00023172"/>
    </source>
</evidence>
<dbReference type="GO" id="GO:0048476">
    <property type="term" value="C:Holliday junction resolvase complex"/>
    <property type="evidence" value="ECO:0007669"/>
    <property type="project" value="UniProtKB-UniRule"/>
</dbReference>
<dbReference type="GO" id="GO:0006310">
    <property type="term" value="P:DNA recombination"/>
    <property type="evidence" value="ECO:0007669"/>
    <property type="project" value="UniProtKB-UniRule"/>
</dbReference>
<dbReference type="InterPro" id="IPR013849">
    <property type="entry name" value="DNA_helicase_Holl-junc_RuvA_I"/>
</dbReference>
<dbReference type="GO" id="GO:0000400">
    <property type="term" value="F:four-way junction DNA binding"/>
    <property type="evidence" value="ECO:0007669"/>
    <property type="project" value="UniProtKB-UniRule"/>
</dbReference>
<dbReference type="Pfam" id="PF07499">
    <property type="entry name" value="RuvA_C"/>
    <property type="match status" value="1"/>
</dbReference>
<dbReference type="KEGG" id="pary:A4V02_00440"/>
<dbReference type="GO" id="GO:0006281">
    <property type="term" value="P:DNA repair"/>
    <property type="evidence" value="ECO:0007669"/>
    <property type="project" value="UniProtKB-UniRule"/>
</dbReference>
<comment type="similarity">
    <text evidence="6">Belongs to the RuvA family.</text>
</comment>
<evidence type="ECO:0000256" key="1">
    <source>
        <dbReference type="ARBA" id="ARBA00022490"/>
    </source>
</evidence>
<accession>A0A1B1S6E0</accession>
<keyword evidence="3 6" id="KW-0238">DNA-binding</keyword>
<dbReference type="SMART" id="SM00278">
    <property type="entry name" value="HhH1"/>
    <property type="match status" value="2"/>
</dbReference>
<dbReference type="Gene3D" id="1.10.8.10">
    <property type="entry name" value="DNA helicase RuvA subunit, C-terminal domain"/>
    <property type="match status" value="1"/>
</dbReference>
<keyword evidence="4 6" id="KW-0233">DNA recombination</keyword>
<evidence type="ECO:0000259" key="7">
    <source>
        <dbReference type="SMART" id="SM00278"/>
    </source>
</evidence>
<comment type="domain">
    <text evidence="6">Has three domains with a flexible linker between the domains II and III and assumes an 'L' shape. Domain III is highly mobile and contacts RuvB.</text>
</comment>
<dbReference type="Proteomes" id="UP000186351">
    <property type="component" value="Chromosome"/>
</dbReference>
<keyword evidence="5 6" id="KW-0234">DNA repair</keyword>
<evidence type="ECO:0000313" key="9">
    <source>
        <dbReference type="Proteomes" id="UP000186351"/>
    </source>
</evidence>
<dbReference type="Gene3D" id="2.40.50.140">
    <property type="entry name" value="Nucleic acid-binding proteins"/>
    <property type="match status" value="1"/>
</dbReference>
<dbReference type="InterPro" id="IPR011114">
    <property type="entry name" value="RuvA_C"/>
</dbReference>
<reference evidence="9" key="1">
    <citation type="submission" date="2016-04" db="EMBL/GenBank/DDBJ databases">
        <title>Complete Genome Sequences of Twelve Strains of a Stable Defined Moderately Diverse Mouse Microbiota 2 (sDMDMm2).</title>
        <authorList>
            <person name="Uchimura Y."/>
            <person name="Wyss M."/>
            <person name="Brugiroux S."/>
            <person name="Limenitakis J.P."/>
            <person name="Stecher B."/>
            <person name="McCoy K.D."/>
            <person name="Macpherson A.J."/>
        </authorList>
    </citation>
    <scope>NUCLEOTIDE SEQUENCE [LARGE SCALE GENOMIC DNA]</scope>
    <source>
        <strain evidence="9">YL27</strain>
    </source>
</reference>
<dbReference type="CDD" id="cd14332">
    <property type="entry name" value="UBA_RuvA_C"/>
    <property type="match status" value="1"/>
</dbReference>
<dbReference type="SUPFAM" id="SSF50249">
    <property type="entry name" value="Nucleic acid-binding proteins"/>
    <property type="match status" value="1"/>
</dbReference>
<feature type="domain" description="Helix-hairpin-helix DNA-binding motif class 1" evidence="7">
    <location>
        <begin position="112"/>
        <end position="131"/>
    </location>
</feature>
<protein>
    <recommendedName>
        <fullName evidence="6">Holliday junction branch migration complex subunit RuvA</fullName>
    </recommendedName>
</protein>
<name>A0A1B1S6E0_9BACT</name>
<dbReference type="GO" id="GO:0005737">
    <property type="term" value="C:cytoplasm"/>
    <property type="evidence" value="ECO:0007669"/>
    <property type="project" value="UniProtKB-SubCell"/>
</dbReference>
<feature type="domain" description="Helix-hairpin-helix DNA-binding motif class 1" evidence="7">
    <location>
        <begin position="77"/>
        <end position="96"/>
    </location>
</feature>
<evidence type="ECO:0000313" key="8">
    <source>
        <dbReference type="EMBL" id="ANU62364.1"/>
    </source>
</evidence>
<gene>
    <name evidence="6" type="primary">ruvA</name>
    <name evidence="8" type="ORF">A4V02_00440</name>
</gene>
<proteinExistence type="inferred from homology"/>
<dbReference type="Pfam" id="PF01330">
    <property type="entry name" value="RuvA_N"/>
    <property type="match status" value="1"/>
</dbReference>
<comment type="function">
    <text evidence="6">The RuvA-RuvB-RuvC complex processes Holliday junction (HJ) DNA during genetic recombination and DNA repair, while the RuvA-RuvB complex plays an important role in the rescue of blocked DNA replication forks via replication fork reversal (RFR). RuvA specifically binds to HJ cruciform DNA, conferring on it an open structure. The RuvB hexamer acts as an ATP-dependent pump, pulling dsDNA into and through the RuvAB complex. HJ branch migration allows RuvC to scan DNA until it finds its consensus sequence, where it cleaves and resolves the cruciform DNA.</text>
</comment>
<comment type="caution">
    <text evidence="6">Lacks conserved residue(s) required for the propagation of feature annotation.</text>
</comment>
<dbReference type="SUPFAM" id="SSF47781">
    <property type="entry name" value="RuvA domain 2-like"/>
    <property type="match status" value="1"/>
</dbReference>
<dbReference type="EMBL" id="CP015402">
    <property type="protein sequence ID" value="ANU62364.1"/>
    <property type="molecule type" value="Genomic_DNA"/>
</dbReference>
<keyword evidence="9" id="KW-1185">Reference proteome</keyword>
<dbReference type="RefSeq" id="WP_068959764.1">
    <property type="nucleotide sequence ID" value="NZ_CAJTAP010000016.1"/>
</dbReference>
<dbReference type="InterPro" id="IPR000085">
    <property type="entry name" value="RuvA"/>
</dbReference>
<dbReference type="SUPFAM" id="SSF46929">
    <property type="entry name" value="DNA helicase RuvA subunit, C-terminal domain"/>
    <property type="match status" value="1"/>
</dbReference>
<dbReference type="GO" id="GO:0009378">
    <property type="term" value="F:four-way junction helicase activity"/>
    <property type="evidence" value="ECO:0007669"/>
    <property type="project" value="InterPro"/>
</dbReference>
<evidence type="ECO:0000256" key="3">
    <source>
        <dbReference type="ARBA" id="ARBA00023125"/>
    </source>
</evidence>
<dbReference type="InterPro" id="IPR036267">
    <property type="entry name" value="RuvA_C_sf"/>
</dbReference>
<keyword evidence="1 6" id="KW-0963">Cytoplasm</keyword>
<comment type="subcellular location">
    <subcellularLocation>
        <location evidence="6">Cytoplasm</location>
    </subcellularLocation>
</comment>
<sequence length="198" mass="21302">MIEYVKGALMELTPTDAVVETAGGVAYSLSITLPTYTVLEEALSAHATVKLLCHEVIREDAWLLYGFTEERERALFRLLIGVSGVGASTARIMLSSIPVAELEQVIVAGDTRRLKAVKGIGAKTAERVIVDLKDKVHPSDDATLPLATADSEVFEEALAALVMLGFPKPASQKVLKKLFEAEPAIKVESAIRKALAML</sequence>
<dbReference type="GO" id="GO:0009379">
    <property type="term" value="C:Holliday junction helicase complex"/>
    <property type="evidence" value="ECO:0007669"/>
    <property type="project" value="InterPro"/>
</dbReference>
<evidence type="ECO:0000256" key="5">
    <source>
        <dbReference type="ARBA" id="ARBA00023204"/>
    </source>
</evidence>
<accession>A0A1Z2XFE8</accession>